<gene>
    <name evidence="2" type="ORF">E2562_036194</name>
</gene>
<feature type="compositionally biased region" description="Gly residues" evidence="1">
    <location>
        <begin position="68"/>
        <end position="79"/>
    </location>
</feature>
<organism evidence="2 3">
    <name type="scientific">Oryza meyeriana var. granulata</name>
    <dbReference type="NCBI Taxonomy" id="110450"/>
    <lineage>
        <taxon>Eukaryota</taxon>
        <taxon>Viridiplantae</taxon>
        <taxon>Streptophyta</taxon>
        <taxon>Embryophyta</taxon>
        <taxon>Tracheophyta</taxon>
        <taxon>Spermatophyta</taxon>
        <taxon>Magnoliopsida</taxon>
        <taxon>Liliopsida</taxon>
        <taxon>Poales</taxon>
        <taxon>Poaceae</taxon>
        <taxon>BOP clade</taxon>
        <taxon>Oryzoideae</taxon>
        <taxon>Oryzeae</taxon>
        <taxon>Oryzinae</taxon>
        <taxon>Oryza</taxon>
        <taxon>Oryza meyeriana</taxon>
    </lineage>
</organism>
<proteinExistence type="predicted"/>
<reference evidence="2 3" key="1">
    <citation type="submission" date="2019-11" db="EMBL/GenBank/DDBJ databases">
        <title>Whole genome sequence of Oryza granulata.</title>
        <authorList>
            <person name="Li W."/>
        </authorList>
    </citation>
    <scope>NUCLEOTIDE SEQUENCE [LARGE SCALE GENOMIC DNA]</scope>
    <source>
        <strain evidence="3">cv. Menghai</strain>
        <tissue evidence="2">Leaf</tissue>
    </source>
</reference>
<keyword evidence="3" id="KW-1185">Reference proteome</keyword>
<sequence length="137" mass="14037">MAIDTADAAASTTDRGSGSRGWGRNGAPREEERKRGGAEEVAHLGAAKDTGQAAGWLAQSSAAQVLGGMAGARGEGNDPGDGLAERTTTTAMRRPVSWEEQRASGTYDNSDDQQKGRTGRAAWCSPAAGKNDDADGS</sequence>
<feature type="compositionally biased region" description="Low complexity" evidence="1">
    <location>
        <begin position="1"/>
        <end position="16"/>
    </location>
</feature>
<evidence type="ECO:0000313" key="2">
    <source>
        <dbReference type="EMBL" id="KAF0927767.1"/>
    </source>
</evidence>
<evidence type="ECO:0008006" key="4">
    <source>
        <dbReference type="Google" id="ProtNLM"/>
    </source>
</evidence>
<protein>
    <recommendedName>
        <fullName evidence="4">DUF834 domain-containing protein</fullName>
    </recommendedName>
</protein>
<evidence type="ECO:0000313" key="3">
    <source>
        <dbReference type="Proteomes" id="UP000479710"/>
    </source>
</evidence>
<feature type="region of interest" description="Disordered" evidence="1">
    <location>
        <begin position="1"/>
        <end position="38"/>
    </location>
</feature>
<dbReference type="EMBL" id="SPHZ02000003">
    <property type="protein sequence ID" value="KAF0927767.1"/>
    <property type="molecule type" value="Genomic_DNA"/>
</dbReference>
<accession>A0A6G1ET26</accession>
<dbReference type="AlphaFoldDB" id="A0A6G1ET26"/>
<name>A0A6G1ET26_9ORYZ</name>
<feature type="compositionally biased region" description="Basic and acidic residues" evidence="1">
    <location>
        <begin position="27"/>
        <end position="38"/>
    </location>
</feature>
<comment type="caution">
    <text evidence="2">The sequence shown here is derived from an EMBL/GenBank/DDBJ whole genome shotgun (WGS) entry which is preliminary data.</text>
</comment>
<dbReference type="Proteomes" id="UP000479710">
    <property type="component" value="Unassembled WGS sequence"/>
</dbReference>
<feature type="region of interest" description="Disordered" evidence="1">
    <location>
        <begin position="68"/>
        <end position="137"/>
    </location>
</feature>
<evidence type="ECO:0000256" key="1">
    <source>
        <dbReference type="SAM" id="MobiDB-lite"/>
    </source>
</evidence>